<evidence type="ECO:0000313" key="2">
    <source>
        <dbReference type="Proteomes" id="UP000017813"/>
    </source>
</evidence>
<proteinExistence type="predicted"/>
<dbReference type="Proteomes" id="UP000017813">
    <property type="component" value="Unassembled WGS sequence"/>
</dbReference>
<accession>U6Q1I5</accession>
<dbReference type="AlphaFoldDB" id="U6Q1I5"/>
<gene>
    <name evidence="1" type="ORF">HMPREF9021_02597</name>
</gene>
<name>U6Q1I5_9NEIS</name>
<dbReference type="EMBL" id="ADCY02000043">
    <property type="protein sequence ID" value="EJZ50178.1"/>
    <property type="molecule type" value="Genomic_DNA"/>
</dbReference>
<dbReference type="HOGENOM" id="CLU_3383799_0_0_4"/>
<keyword evidence="2" id="KW-1185">Reference proteome</keyword>
<evidence type="ECO:0000313" key="1">
    <source>
        <dbReference type="EMBL" id="EJZ50178.1"/>
    </source>
</evidence>
<organism evidence="1 2">
    <name type="scientific">Simonsiella muelleri ATCC 29453</name>
    <dbReference type="NCBI Taxonomy" id="641147"/>
    <lineage>
        <taxon>Bacteria</taxon>
        <taxon>Pseudomonadati</taxon>
        <taxon>Pseudomonadota</taxon>
        <taxon>Betaproteobacteria</taxon>
        <taxon>Neisseriales</taxon>
        <taxon>Neisseriaceae</taxon>
        <taxon>Simonsiella</taxon>
    </lineage>
</organism>
<reference evidence="1 2" key="2">
    <citation type="submission" date="2011-10" db="EMBL/GenBank/DDBJ databases">
        <title>The Genome Sequence of Simonsiella muelleri ATCC 29453.</title>
        <authorList>
            <consortium name="The Broad Institute Genome Sequencing Platform"/>
            <consortium name="The Broad Institute Genome Sequencing Center for Infectious Disease"/>
            <person name="Earl A."/>
            <person name="Ward D."/>
            <person name="Feldgarden M."/>
            <person name="Gevers D."/>
            <person name="Izard J."/>
            <person name="Baranova O.V."/>
            <person name="Blanton J.M."/>
            <person name="Tanner A.C."/>
            <person name="Dewhirst F."/>
            <person name="Young S.K."/>
            <person name="Zeng Q."/>
            <person name="Gargeya S."/>
            <person name="Fitzgerald M."/>
            <person name="Haas B."/>
            <person name="Abouelleil A."/>
            <person name="Alvarado L."/>
            <person name="Arachchi H.M."/>
            <person name="Berlin A."/>
            <person name="Brown A."/>
            <person name="Chapman S.B."/>
            <person name="Chen Z."/>
            <person name="Dunbar C."/>
            <person name="Freedman E."/>
            <person name="Gearin G."/>
            <person name="Goldberg J."/>
            <person name="Griggs A."/>
            <person name="Gujja S."/>
            <person name="Heiman D."/>
            <person name="Howarth C."/>
            <person name="Larson L."/>
            <person name="Lui A."/>
            <person name="MacDonald P.J.P."/>
            <person name="Montmayeur A."/>
            <person name="Murphy C."/>
            <person name="Neiman D."/>
            <person name="Pearson M."/>
            <person name="Priest M."/>
            <person name="Roberts A."/>
            <person name="Saif S."/>
            <person name="Shea T."/>
            <person name="Shenoy N."/>
            <person name="Sisk P."/>
            <person name="Stolte C."/>
            <person name="Sykes S."/>
            <person name="Wortman J."/>
            <person name="Nusbaum C."/>
            <person name="Birren B."/>
        </authorList>
    </citation>
    <scope>NUCLEOTIDE SEQUENCE [LARGE SCALE GENOMIC DNA]</scope>
    <source>
        <strain evidence="1 2">ATCC 29453</strain>
    </source>
</reference>
<comment type="caution">
    <text evidence="1">The sequence shown here is derived from an EMBL/GenBank/DDBJ whole genome shotgun (WGS) entry which is preliminary data.</text>
</comment>
<reference evidence="1 2" key="1">
    <citation type="submission" date="2010-03" db="EMBL/GenBank/DDBJ databases">
        <authorList>
            <consortium name="The Broad Institute Genome Sequencing Platform"/>
            <person name="Ward D."/>
            <person name="Earl A."/>
            <person name="Feldgarden M."/>
            <person name="Gevers D."/>
            <person name="Young S."/>
            <person name="Zeng Q."/>
            <person name="Koehrsen M."/>
            <person name="Alvarado L."/>
            <person name="Berlin A.M."/>
            <person name="Borenstein D."/>
            <person name="Chapman S.B."/>
            <person name="Chen Z."/>
            <person name="Engels R."/>
            <person name="Freedman E."/>
            <person name="Gellesch M."/>
            <person name="Goldberg J."/>
            <person name="Griggs A."/>
            <person name="Gujja S."/>
            <person name="Heilman E.R."/>
            <person name="Heiman D.I."/>
            <person name="Hepburn T.A."/>
            <person name="Howarth C."/>
            <person name="Jen D."/>
            <person name="Larson L."/>
            <person name="Mehta T."/>
            <person name="Park D."/>
            <person name="Pearson M."/>
            <person name="Richards J."/>
            <person name="Roberts A."/>
            <person name="Saif S."/>
            <person name="Shea T.D."/>
            <person name="Shenoy N."/>
            <person name="Sisk P."/>
            <person name="Stolte C."/>
            <person name="Sykes S.N."/>
            <person name="Walk T."/>
            <person name="White J."/>
            <person name="Yandava C."/>
            <person name="Izard J."/>
            <person name="Baranova O.V."/>
            <person name="Blanton J.M."/>
            <person name="Tanner A.C."/>
            <person name="Dewhirst F."/>
            <person name="Haas B."/>
            <person name="Nusbaum C."/>
            <person name="Birren B."/>
        </authorList>
    </citation>
    <scope>NUCLEOTIDE SEQUENCE [LARGE SCALE GENOMIC DNA]</scope>
    <source>
        <strain evidence="1 2">ATCC 29453</strain>
    </source>
</reference>
<dbReference type="STRING" id="641147.HMPREF9021_02597"/>
<protein>
    <submittedName>
        <fullName evidence="1">Uncharacterized protein</fullName>
    </submittedName>
</protein>
<sequence length="33" mass="3713">MATFTQAEVNRIKAMYNNIINRMNDSGTIALNP</sequence>